<evidence type="ECO:0000313" key="2">
    <source>
        <dbReference type="EMBL" id="BBX17695.1"/>
    </source>
</evidence>
<evidence type="ECO:0000256" key="1">
    <source>
        <dbReference type="SAM" id="MobiDB-lite"/>
    </source>
</evidence>
<dbReference type="RefSeq" id="WP_420090443.1">
    <property type="nucleotide sequence ID" value="NZ_AP022563.1"/>
</dbReference>
<dbReference type="KEGG" id="mdu:MDUV_25550"/>
<feature type="compositionally biased region" description="Acidic residues" evidence="1">
    <location>
        <begin position="102"/>
        <end position="114"/>
    </location>
</feature>
<organism evidence="2 3">
    <name type="scientific">Mycolicibacterium duvalii</name>
    <dbReference type="NCBI Taxonomy" id="39688"/>
    <lineage>
        <taxon>Bacteria</taxon>
        <taxon>Bacillati</taxon>
        <taxon>Actinomycetota</taxon>
        <taxon>Actinomycetes</taxon>
        <taxon>Mycobacteriales</taxon>
        <taxon>Mycobacteriaceae</taxon>
        <taxon>Mycolicibacterium</taxon>
    </lineage>
</organism>
<accession>A0A7I7K0W9</accession>
<dbReference type="EMBL" id="AP022563">
    <property type="protein sequence ID" value="BBX17695.1"/>
    <property type="molecule type" value="Genomic_DNA"/>
</dbReference>
<name>A0A7I7K0W9_9MYCO</name>
<gene>
    <name evidence="2" type="ORF">MDUV_25550</name>
</gene>
<evidence type="ECO:0008006" key="4">
    <source>
        <dbReference type="Google" id="ProtNLM"/>
    </source>
</evidence>
<sequence>MAATSLTPHERLVGRFGALAVMAGVGFALAHSPAVAVADDTPSRQRTSESSRSAGSGDRAAASERSDTSGQSRNRRHLAPDEDATAEDAPVRRTHRRTTVTLDDEPAVEPDGDADPAPAEPPGDEPEVPADPASTALWTLAGTARRDAVTDTAPSVSPLGTEQQLEAERIATRIVHTLPVQLMKAVLRTGWLATARREYRALGGIDRTNLDQLGRAVDEYAMAAAFQQQLLNPMRPTVVAQVAPPHSWYGMSVPGSRILYDNPDTIYRFMGVNKTSTYVITGRVTGAPAADLTFSVLTGLSGVTADILTGRQLQLEPDGSFTVTVSGAPAAPGQTNHLQLTNDTTLIAVRDTLSQWEAQVPMELAIERVSGPPNSLFSQLGGFAIPLIGPTVSSSRLLTTLVSLIPPLPVQPTLLRGTVTAAVMALGLSMEAKYIKVATTDPATGQRLAPNEFRDPSRNAEFLATQLQSAGYFALTDRQALVLTVAPGNAGYFTVPVTNLWTITDNYWDQQTSLNNAQAEPNDDGTYTFVISSRDPGVHNWVSTGGLNQGTISIRFQDLDPESDAVPTVRAVVVDRRRLPTVLPADTRYLTRAQRSEQLALRRAGFDVRFAPFPQ</sequence>
<evidence type="ECO:0000313" key="3">
    <source>
        <dbReference type="Proteomes" id="UP000467006"/>
    </source>
</evidence>
<keyword evidence="3" id="KW-1185">Reference proteome</keyword>
<dbReference type="Proteomes" id="UP000467006">
    <property type="component" value="Chromosome"/>
</dbReference>
<reference evidence="2 3" key="1">
    <citation type="journal article" date="2019" name="Emerg. Microbes Infect.">
        <title>Comprehensive subspecies identification of 175 nontuberculous mycobacteria species based on 7547 genomic profiles.</title>
        <authorList>
            <person name="Matsumoto Y."/>
            <person name="Kinjo T."/>
            <person name="Motooka D."/>
            <person name="Nabeya D."/>
            <person name="Jung N."/>
            <person name="Uechi K."/>
            <person name="Horii T."/>
            <person name="Iida T."/>
            <person name="Fujita J."/>
            <person name="Nakamura S."/>
        </authorList>
    </citation>
    <scope>NUCLEOTIDE SEQUENCE [LARGE SCALE GENOMIC DNA]</scope>
    <source>
        <strain evidence="2 3">JCM 6396</strain>
    </source>
</reference>
<dbReference type="SUPFAM" id="SSF160935">
    <property type="entry name" value="VPA0735-like"/>
    <property type="match status" value="1"/>
</dbReference>
<proteinExistence type="predicted"/>
<feature type="compositionally biased region" description="Low complexity" evidence="1">
    <location>
        <begin position="50"/>
        <end position="60"/>
    </location>
</feature>
<feature type="region of interest" description="Disordered" evidence="1">
    <location>
        <begin position="37"/>
        <end position="131"/>
    </location>
</feature>
<dbReference type="AlphaFoldDB" id="A0A7I7K0W9"/>
<protein>
    <recommendedName>
        <fullName evidence="4">DUF1214 domain-containing protein</fullName>
    </recommendedName>
</protein>